<evidence type="ECO:0000313" key="6">
    <source>
        <dbReference type="Proteomes" id="UP000282674"/>
    </source>
</evidence>
<keyword evidence="6" id="KW-1185">Reference proteome</keyword>
<organism evidence="5 6">
    <name type="scientific">Actinomadura harenae</name>
    <dbReference type="NCBI Taxonomy" id="2483351"/>
    <lineage>
        <taxon>Bacteria</taxon>
        <taxon>Bacillati</taxon>
        <taxon>Actinomycetota</taxon>
        <taxon>Actinomycetes</taxon>
        <taxon>Streptosporangiales</taxon>
        <taxon>Thermomonosporaceae</taxon>
        <taxon>Actinomadura</taxon>
    </lineage>
</organism>
<dbReference type="InterPro" id="IPR011611">
    <property type="entry name" value="PfkB_dom"/>
</dbReference>
<evidence type="ECO:0000256" key="1">
    <source>
        <dbReference type="ARBA" id="ARBA00010688"/>
    </source>
</evidence>
<evidence type="ECO:0000259" key="4">
    <source>
        <dbReference type="Pfam" id="PF00294"/>
    </source>
</evidence>
<comment type="similarity">
    <text evidence="1">Belongs to the carbohydrate kinase PfkB family.</text>
</comment>
<dbReference type="Proteomes" id="UP000282674">
    <property type="component" value="Unassembled WGS sequence"/>
</dbReference>
<feature type="domain" description="Carbohydrate kinase PfkB" evidence="4">
    <location>
        <begin position="7"/>
        <end position="292"/>
    </location>
</feature>
<dbReference type="InterPro" id="IPR029056">
    <property type="entry name" value="Ribokinase-like"/>
</dbReference>
<proteinExistence type="inferred from homology"/>
<dbReference type="EMBL" id="RFFG01000017">
    <property type="protein sequence ID" value="RMI44739.1"/>
    <property type="molecule type" value="Genomic_DNA"/>
</dbReference>
<dbReference type="PANTHER" id="PTHR43320">
    <property type="entry name" value="SUGAR KINASE"/>
    <property type="match status" value="1"/>
</dbReference>
<evidence type="ECO:0000256" key="2">
    <source>
        <dbReference type="ARBA" id="ARBA00022679"/>
    </source>
</evidence>
<dbReference type="InterPro" id="IPR052700">
    <property type="entry name" value="Carb_kinase_PfkB-like"/>
</dbReference>
<comment type="caution">
    <text evidence="5">The sequence shown here is derived from an EMBL/GenBank/DDBJ whole genome shotgun (WGS) entry which is preliminary data.</text>
</comment>
<protein>
    <submittedName>
        <fullName evidence="5">Sugar kinase</fullName>
    </submittedName>
</protein>
<dbReference type="AlphaFoldDB" id="A0A3M2M592"/>
<accession>A0A3M2M592</accession>
<dbReference type="Gene3D" id="3.40.1190.20">
    <property type="match status" value="1"/>
</dbReference>
<name>A0A3M2M592_9ACTN</name>
<evidence type="ECO:0000313" key="5">
    <source>
        <dbReference type="EMBL" id="RMI44739.1"/>
    </source>
</evidence>
<gene>
    <name evidence="5" type="ORF">EBO15_12400</name>
</gene>
<evidence type="ECO:0000256" key="3">
    <source>
        <dbReference type="ARBA" id="ARBA00022777"/>
    </source>
</evidence>
<dbReference type="CDD" id="cd01166">
    <property type="entry name" value="KdgK"/>
    <property type="match status" value="1"/>
</dbReference>
<keyword evidence="3 5" id="KW-0418">Kinase</keyword>
<dbReference type="GO" id="GO:0016301">
    <property type="term" value="F:kinase activity"/>
    <property type="evidence" value="ECO:0007669"/>
    <property type="project" value="UniProtKB-KW"/>
</dbReference>
<keyword evidence="2" id="KW-0808">Transferase</keyword>
<dbReference type="OrthoDB" id="9808601at2"/>
<dbReference type="PANTHER" id="PTHR43320:SF2">
    <property type="entry name" value="2-DEHYDRO-3-DEOXYGLUCONOKINASE_2-DEHYDRO-3-DEOXYGALACTONOKINASE"/>
    <property type="match status" value="1"/>
</dbReference>
<dbReference type="Pfam" id="PF00294">
    <property type="entry name" value="PfkB"/>
    <property type="match status" value="1"/>
</dbReference>
<sequence>MERQPPVACVGETMAALLPDRPGPLDHVETFRHAIGGAEANVARGLAALGVPAAWIGRVGADGFGRRVTAELAASGVDVSAVEVDPRRPTGLYVKETGPGGSVLHYYREGSAGSALSPALLGSPVLRDAPLVHLSGITPALSAGAHALVAGLLRERVPGRLTSFDLNYRPALWPPGADPAATLRPLLDAAGIVLLGADEAEAVLGTSDPAKLRALLPGPDTIVLKDDRHQATALTRLTSETVTEPALRVEVVEPVGAGDAFAAGFLAGTLRGLDPRGRLRLGHLAAAGALVVPGDHGPPPPPDRIAALLAATPAEWAATTLTRATITQGAIIQRTILRGTT</sequence>
<dbReference type="RefSeq" id="WP_122194492.1">
    <property type="nucleotide sequence ID" value="NZ_JBHSKC010000009.1"/>
</dbReference>
<dbReference type="SUPFAM" id="SSF53613">
    <property type="entry name" value="Ribokinase-like"/>
    <property type="match status" value="1"/>
</dbReference>
<reference evidence="5 6" key="1">
    <citation type="submission" date="2018-10" db="EMBL/GenBank/DDBJ databases">
        <title>Isolation from soil.</title>
        <authorList>
            <person name="Hu J."/>
        </authorList>
    </citation>
    <scope>NUCLEOTIDE SEQUENCE [LARGE SCALE GENOMIC DNA]</scope>
    <source>
        <strain evidence="5 6">NEAU-Ht49</strain>
    </source>
</reference>